<dbReference type="Pfam" id="PF03203">
    <property type="entry name" value="MerC"/>
    <property type="match status" value="1"/>
</dbReference>
<comment type="caution">
    <text evidence="2">The sequence shown here is derived from an EMBL/GenBank/DDBJ whole genome shotgun (WGS) entry which is preliminary data.</text>
</comment>
<feature type="transmembrane region" description="Helical" evidence="1">
    <location>
        <begin position="78"/>
        <end position="96"/>
    </location>
</feature>
<gene>
    <name evidence="2" type="ORF">SAMN05444412_10492</name>
</gene>
<keyword evidence="1" id="KW-1133">Transmembrane helix</keyword>
<reference evidence="2 3" key="1">
    <citation type="submission" date="2016-10" db="EMBL/GenBank/DDBJ databases">
        <authorList>
            <person name="Varghese N."/>
            <person name="Submissions S."/>
        </authorList>
    </citation>
    <scope>NUCLEOTIDE SEQUENCE [LARGE SCALE GENOMIC DNA]</scope>
    <source>
        <strain evidence="2 3">DSM 17997</strain>
    </source>
</reference>
<name>A0A1H3P759_9BACT</name>
<proteinExistence type="predicted"/>
<organism evidence="2 3">
    <name type="scientific">Rhodonellum ikkaensis</name>
    <dbReference type="NCBI Taxonomy" id="336829"/>
    <lineage>
        <taxon>Bacteria</taxon>
        <taxon>Pseudomonadati</taxon>
        <taxon>Bacteroidota</taxon>
        <taxon>Cytophagia</taxon>
        <taxon>Cytophagales</taxon>
        <taxon>Cytophagaceae</taxon>
        <taxon>Rhodonellum</taxon>
    </lineage>
</organism>
<evidence type="ECO:0000256" key="1">
    <source>
        <dbReference type="SAM" id="Phobius"/>
    </source>
</evidence>
<keyword evidence="1" id="KW-0472">Membrane</keyword>
<dbReference type="InterPro" id="IPR004891">
    <property type="entry name" value="Mercury-R_MerC"/>
</dbReference>
<evidence type="ECO:0000313" key="3">
    <source>
        <dbReference type="Proteomes" id="UP000199663"/>
    </source>
</evidence>
<dbReference type="RefSeq" id="WP_019599810.1">
    <property type="nucleotide sequence ID" value="NZ_FNQC01000004.1"/>
</dbReference>
<dbReference type="EMBL" id="FNQC01000004">
    <property type="protein sequence ID" value="SDY96803.1"/>
    <property type="molecule type" value="Genomic_DNA"/>
</dbReference>
<feature type="transmembrane region" description="Helical" evidence="1">
    <location>
        <begin position="102"/>
        <end position="120"/>
    </location>
</feature>
<evidence type="ECO:0000313" key="2">
    <source>
        <dbReference type="EMBL" id="SDY96803.1"/>
    </source>
</evidence>
<keyword evidence="3" id="KW-1185">Reference proteome</keyword>
<dbReference type="Proteomes" id="UP000199663">
    <property type="component" value="Unassembled WGS sequence"/>
</dbReference>
<keyword evidence="1" id="KW-0812">Transmembrane</keyword>
<feature type="transmembrane region" description="Helical" evidence="1">
    <location>
        <begin position="20"/>
        <end position="42"/>
    </location>
</feature>
<protein>
    <submittedName>
        <fullName evidence="2">MerC mercury resistance protein</fullName>
    </submittedName>
</protein>
<feature type="transmembrane region" description="Helical" evidence="1">
    <location>
        <begin position="54"/>
        <end position="71"/>
    </location>
</feature>
<accession>A0A1H3P759</accession>
<sequence>MLQVIKRLSAQSADVLGISASLLCMVHCLAFPLFISVGYIFQHGEEPGHDHWHFVDYLFIGLALWAVFHASKNTQSKGIKIALWIAVVVFSISVSLHDLAPWMVFVSVASSLALVIFHILNWKFHRKCNVIIK</sequence>